<organism evidence="1 2">
    <name type="scientific">Naganishia adeliensis</name>
    <dbReference type="NCBI Taxonomy" id="92952"/>
    <lineage>
        <taxon>Eukaryota</taxon>
        <taxon>Fungi</taxon>
        <taxon>Dikarya</taxon>
        <taxon>Basidiomycota</taxon>
        <taxon>Agaricomycotina</taxon>
        <taxon>Tremellomycetes</taxon>
        <taxon>Filobasidiales</taxon>
        <taxon>Filobasidiaceae</taxon>
        <taxon>Naganishia</taxon>
    </lineage>
</organism>
<name>A0ACC2UV74_9TREE</name>
<proteinExistence type="predicted"/>
<comment type="caution">
    <text evidence="1">The sequence shown here is derived from an EMBL/GenBank/DDBJ whole genome shotgun (WGS) entry which is preliminary data.</text>
</comment>
<evidence type="ECO:0000313" key="2">
    <source>
        <dbReference type="Proteomes" id="UP001230649"/>
    </source>
</evidence>
<protein>
    <submittedName>
        <fullName evidence="1">Uncharacterized protein</fullName>
    </submittedName>
</protein>
<sequence length="355" mass="40171">MSTAPPITSLLAAVTAADNAPLPYAHPDATSHPKTWTEDHEDLYPFHLTREDHDLGNVVPIGWIRPQVADFLLNHWPEEDLGERPSLEVQLDCVHFADWVVEDGTKGMDREMARLSRYWKDNEYFAECLDGWRDELYAIYGDLKSTYFASGKAVTDSRAGRNHVFSLERAACSVPLAHLLHPLAYEGEGEEMQIWVPRRSATKATWPSKLDNSVAGGIPSGMAPFECLVKECHEEASLPERLAQRSKHLLLYHGKGLASARYIYDLQLPSQTSPDYVKLSPLDDEVESFKLMPVQEVIAILRNDPHAFKPNCGLIIIDFLVRHGFIHAENEPNYIEMVNRCHRDLSEYIAMPLRG</sequence>
<keyword evidence="2" id="KW-1185">Reference proteome</keyword>
<gene>
    <name evidence="1" type="ORF">QFC20_007805</name>
</gene>
<dbReference type="Proteomes" id="UP001230649">
    <property type="component" value="Unassembled WGS sequence"/>
</dbReference>
<reference evidence="1" key="1">
    <citation type="submission" date="2023-04" db="EMBL/GenBank/DDBJ databases">
        <title>Draft Genome sequencing of Naganishia species isolated from polar environments using Oxford Nanopore Technology.</title>
        <authorList>
            <person name="Leo P."/>
            <person name="Venkateswaran K."/>
        </authorList>
    </citation>
    <scope>NUCLEOTIDE SEQUENCE</scope>
    <source>
        <strain evidence="1">MNA-CCFEE 5262</strain>
    </source>
</reference>
<evidence type="ECO:0000313" key="1">
    <source>
        <dbReference type="EMBL" id="KAJ9090844.1"/>
    </source>
</evidence>
<accession>A0ACC2UV74</accession>
<dbReference type="EMBL" id="JASBWS010000223">
    <property type="protein sequence ID" value="KAJ9090844.1"/>
    <property type="molecule type" value="Genomic_DNA"/>
</dbReference>